<dbReference type="SUPFAM" id="SSF50978">
    <property type="entry name" value="WD40 repeat-like"/>
    <property type="match status" value="1"/>
</dbReference>
<dbReference type="EMBL" id="GL876968">
    <property type="protein sequence ID" value="KLU85499.1"/>
    <property type="molecule type" value="Genomic_DNA"/>
</dbReference>
<dbReference type="AlphaFoldDB" id="A0A0C4DWY7"/>
<keyword evidence="4" id="KW-1185">Reference proteome</keyword>
<reference evidence="4" key="2">
    <citation type="submission" date="2010-05" db="EMBL/GenBank/DDBJ databases">
        <title>The genome sequence of Magnaporthe poae strain ATCC 64411.</title>
        <authorList>
            <person name="Ma L.-J."/>
            <person name="Dead R."/>
            <person name="Young S."/>
            <person name="Zeng Q."/>
            <person name="Koehrsen M."/>
            <person name="Alvarado L."/>
            <person name="Berlin A."/>
            <person name="Chapman S.B."/>
            <person name="Chen Z."/>
            <person name="Freedman E."/>
            <person name="Gellesch M."/>
            <person name="Goldberg J."/>
            <person name="Griggs A."/>
            <person name="Gujja S."/>
            <person name="Heilman E.R."/>
            <person name="Heiman D."/>
            <person name="Hepburn T."/>
            <person name="Howarth C."/>
            <person name="Jen D."/>
            <person name="Larson L."/>
            <person name="Mehta T."/>
            <person name="Neiman D."/>
            <person name="Pearson M."/>
            <person name="Roberts A."/>
            <person name="Saif S."/>
            <person name="Shea T."/>
            <person name="Shenoy N."/>
            <person name="Sisk P."/>
            <person name="Stolte C."/>
            <person name="Sykes S."/>
            <person name="Walk T."/>
            <person name="White J."/>
            <person name="Yandava C."/>
            <person name="Haas B."/>
            <person name="Nusbaum C."/>
            <person name="Birren B."/>
        </authorList>
    </citation>
    <scope>NUCLEOTIDE SEQUENCE [LARGE SCALE GENOMIC DNA]</scope>
    <source>
        <strain evidence="4">ATCC 64411 / 73-15</strain>
    </source>
</reference>
<organism evidence="3 4">
    <name type="scientific">Magnaporthiopsis poae (strain ATCC 64411 / 73-15)</name>
    <name type="common">Kentucky bluegrass fungus</name>
    <name type="synonym">Magnaporthe poae</name>
    <dbReference type="NCBI Taxonomy" id="644358"/>
    <lineage>
        <taxon>Eukaryota</taxon>
        <taxon>Fungi</taxon>
        <taxon>Dikarya</taxon>
        <taxon>Ascomycota</taxon>
        <taxon>Pezizomycotina</taxon>
        <taxon>Sordariomycetes</taxon>
        <taxon>Sordariomycetidae</taxon>
        <taxon>Magnaporthales</taxon>
        <taxon>Magnaporthaceae</taxon>
        <taxon>Magnaporthiopsis</taxon>
    </lineage>
</organism>
<evidence type="ECO:0000313" key="2">
    <source>
        <dbReference type="EMBL" id="KLU85499.1"/>
    </source>
</evidence>
<accession>A0A0C4DWY7</accession>
<dbReference type="EnsemblFungi" id="MAPG_04522T0">
    <property type="protein sequence ID" value="MAPG_04522T0"/>
    <property type="gene ID" value="MAPG_04522"/>
</dbReference>
<name>A0A0C4DWY7_MAGP6</name>
<dbReference type="Proteomes" id="UP000011715">
    <property type="component" value="Unassembled WGS sequence"/>
</dbReference>
<feature type="region of interest" description="Disordered" evidence="1">
    <location>
        <begin position="570"/>
        <end position="593"/>
    </location>
</feature>
<proteinExistence type="predicted"/>
<dbReference type="Gene3D" id="2.130.10.10">
    <property type="entry name" value="YVTN repeat-like/Quinoprotein amine dehydrogenase"/>
    <property type="match status" value="1"/>
</dbReference>
<feature type="region of interest" description="Disordered" evidence="1">
    <location>
        <begin position="58"/>
        <end position="116"/>
    </location>
</feature>
<feature type="compositionally biased region" description="Basic and acidic residues" evidence="1">
    <location>
        <begin position="576"/>
        <end position="593"/>
    </location>
</feature>
<evidence type="ECO:0000313" key="4">
    <source>
        <dbReference type="Proteomes" id="UP000011715"/>
    </source>
</evidence>
<feature type="compositionally biased region" description="Basic and acidic residues" evidence="1">
    <location>
        <begin position="65"/>
        <end position="81"/>
    </location>
</feature>
<evidence type="ECO:0000313" key="3">
    <source>
        <dbReference type="EnsemblFungi" id="MAPG_04522T0"/>
    </source>
</evidence>
<dbReference type="EMBL" id="ADBL01001064">
    <property type="status" value="NOT_ANNOTATED_CDS"/>
    <property type="molecule type" value="Genomic_DNA"/>
</dbReference>
<gene>
    <name evidence="2" type="ORF">MAPG_04522</name>
</gene>
<evidence type="ECO:0008006" key="5">
    <source>
        <dbReference type="Google" id="ProtNLM"/>
    </source>
</evidence>
<dbReference type="OrthoDB" id="5323870at2759"/>
<reference evidence="2" key="1">
    <citation type="submission" date="2010-05" db="EMBL/GenBank/DDBJ databases">
        <title>The Genome Sequence of Magnaporthe poae strain ATCC 64411.</title>
        <authorList>
            <consortium name="The Broad Institute Genome Sequencing Platform"/>
            <consortium name="Broad Institute Genome Sequencing Center for Infectious Disease"/>
            <person name="Ma L.-J."/>
            <person name="Dead R."/>
            <person name="Young S."/>
            <person name="Zeng Q."/>
            <person name="Koehrsen M."/>
            <person name="Alvarado L."/>
            <person name="Berlin A."/>
            <person name="Chapman S.B."/>
            <person name="Chen Z."/>
            <person name="Freedman E."/>
            <person name="Gellesch M."/>
            <person name="Goldberg J."/>
            <person name="Griggs A."/>
            <person name="Gujja S."/>
            <person name="Heilman E.R."/>
            <person name="Heiman D."/>
            <person name="Hepburn T."/>
            <person name="Howarth C."/>
            <person name="Jen D."/>
            <person name="Larson L."/>
            <person name="Mehta T."/>
            <person name="Neiman D."/>
            <person name="Pearson M."/>
            <person name="Roberts A."/>
            <person name="Saif S."/>
            <person name="Shea T."/>
            <person name="Shenoy N."/>
            <person name="Sisk P."/>
            <person name="Stolte C."/>
            <person name="Sykes S."/>
            <person name="Walk T."/>
            <person name="White J."/>
            <person name="Yandava C."/>
            <person name="Haas B."/>
            <person name="Nusbaum C."/>
            <person name="Birren B."/>
        </authorList>
    </citation>
    <scope>NUCLEOTIDE SEQUENCE</scope>
    <source>
        <strain evidence="2">ATCC 64411</strain>
    </source>
</reference>
<dbReference type="OMA" id="PHAVRIY"/>
<reference evidence="3" key="4">
    <citation type="journal article" date="2015" name="G3 (Bethesda)">
        <title>Genome sequences of three phytopathogenic species of the Magnaporthaceae family of fungi.</title>
        <authorList>
            <person name="Okagaki L.H."/>
            <person name="Nunes C.C."/>
            <person name="Sailsbery J."/>
            <person name="Clay B."/>
            <person name="Brown D."/>
            <person name="John T."/>
            <person name="Oh Y."/>
            <person name="Young N."/>
            <person name="Fitzgerald M."/>
            <person name="Haas B.J."/>
            <person name="Zeng Q."/>
            <person name="Young S."/>
            <person name="Adiconis X."/>
            <person name="Fan L."/>
            <person name="Levin J.Z."/>
            <person name="Mitchell T.K."/>
            <person name="Okubara P.A."/>
            <person name="Farman M.L."/>
            <person name="Kohn L.M."/>
            <person name="Birren B."/>
            <person name="Ma L.-J."/>
            <person name="Dean R.A."/>
        </authorList>
    </citation>
    <scope>NUCLEOTIDE SEQUENCE</scope>
    <source>
        <strain evidence="3">ATCC 64411 / 73-15</strain>
    </source>
</reference>
<feature type="region of interest" description="Disordered" evidence="1">
    <location>
        <begin position="680"/>
        <end position="702"/>
    </location>
</feature>
<feature type="region of interest" description="Disordered" evidence="1">
    <location>
        <begin position="432"/>
        <end position="451"/>
    </location>
</feature>
<dbReference type="InterPro" id="IPR015943">
    <property type="entry name" value="WD40/YVTN_repeat-like_dom_sf"/>
</dbReference>
<reference evidence="2" key="3">
    <citation type="submission" date="2011-03" db="EMBL/GenBank/DDBJ databases">
        <title>Annotation of Magnaporthe poae ATCC 64411.</title>
        <authorList>
            <person name="Ma L.-J."/>
            <person name="Dead R."/>
            <person name="Young S.K."/>
            <person name="Zeng Q."/>
            <person name="Gargeya S."/>
            <person name="Fitzgerald M."/>
            <person name="Haas B."/>
            <person name="Abouelleil A."/>
            <person name="Alvarado L."/>
            <person name="Arachchi H.M."/>
            <person name="Berlin A."/>
            <person name="Brown A."/>
            <person name="Chapman S.B."/>
            <person name="Chen Z."/>
            <person name="Dunbar C."/>
            <person name="Freedman E."/>
            <person name="Gearin G."/>
            <person name="Gellesch M."/>
            <person name="Goldberg J."/>
            <person name="Griggs A."/>
            <person name="Gujja S."/>
            <person name="Heiman D."/>
            <person name="Howarth C."/>
            <person name="Larson L."/>
            <person name="Lui A."/>
            <person name="MacDonald P.J.P."/>
            <person name="Mehta T."/>
            <person name="Montmayeur A."/>
            <person name="Murphy C."/>
            <person name="Neiman D."/>
            <person name="Pearson M."/>
            <person name="Priest M."/>
            <person name="Roberts A."/>
            <person name="Saif S."/>
            <person name="Shea T."/>
            <person name="Shenoy N."/>
            <person name="Sisk P."/>
            <person name="Stolte C."/>
            <person name="Sykes S."/>
            <person name="Yandava C."/>
            <person name="Wortman J."/>
            <person name="Nusbaum C."/>
            <person name="Birren B."/>
        </authorList>
    </citation>
    <scope>NUCLEOTIDE SEQUENCE</scope>
    <source>
        <strain evidence="2">ATCC 64411</strain>
    </source>
</reference>
<dbReference type="eggNOG" id="ENOG502SJ54">
    <property type="taxonomic scope" value="Eukaryota"/>
</dbReference>
<protein>
    <recommendedName>
        <fullName evidence="5">Nucleoporin NUP37</fullName>
    </recommendedName>
</protein>
<feature type="compositionally biased region" description="Polar residues" evidence="1">
    <location>
        <begin position="435"/>
        <end position="445"/>
    </location>
</feature>
<dbReference type="InterPro" id="IPR036322">
    <property type="entry name" value="WD40_repeat_dom_sf"/>
</dbReference>
<reference evidence="3" key="5">
    <citation type="submission" date="2015-06" db="UniProtKB">
        <authorList>
            <consortium name="EnsemblFungi"/>
        </authorList>
    </citation>
    <scope>IDENTIFICATION</scope>
    <source>
        <strain evidence="3">ATCC 64411</strain>
    </source>
</reference>
<dbReference type="STRING" id="644358.A0A0C4DWY7"/>
<evidence type="ECO:0000256" key="1">
    <source>
        <dbReference type="SAM" id="MobiDB-lite"/>
    </source>
</evidence>
<dbReference type="VEuPathDB" id="FungiDB:MAPG_04522"/>
<sequence length="804" mass="84705">MMAASSAPRIRRTAQNTQYTYNLNRHVYDVKTYPVRSPQGATIVVYGHENGITLAWRGGRRLKPPKKDAADQPSRDKRNGGGDDAVMIIDSDDEELPAPSKPFVDKPEFEDADPSGDNQFPDTVQTLDLALGTSVLHIAVLPSPHSAAEDAAWGGAEILKGHMVFAVACLNGDVFVVTLPLTPPSHESKSRPELRSDLRGAAAGKGIFGETLVPLGGQVQYSDALAITLAKQAAAGPEGHNKAAGRSGSQTTRVIVAAHSRQGTGVLRLWDVSVGLQRPASERPLEPFQTQVLRDPLTSLCFNPLHITQLLAVDSPHAVRIYDYSIPSVPQDESDGPLPSQGSWLLSLYAPFVRGPESSTARKPVIAAAWISHGRAILALLADGQWGIWDIDGAGPCVAGSTPSSGGIFGKATSGVRGAALTTFSVSGYLEGTSPLRNPDTQKSSGDLVPMTPHTRREALSMSLGSGPERLAAVRGGIDIVQLPGRPSSGHGDESAVLWMGGADHIVAVVPSVGRFWDAQTRRSGGGGGNNIFERGGGTQAAGRMIRLADLSLGLLGERCCGVVAIPRTQPQQRRSGSEDHLNGHSSHGDSERLPVEVLVRGESRVVNVRDAADDTAGHSFINAKLSAARRRALGPAQDVVPPAAIVPHPRPGGTMQPQSAAVLAQSLRGLGSMRASTRGKKSLFGKRPGIPSFDDENNGSGSQDRVPAFARALYDADEPTLTQSMMGARPRDTGFGFTDQLEDAANAEDDEEAANERNVEEEILDIMEIDRALDDMEGGAGAGGFGGFGASVGGATNVFFETS</sequence>